<name>A0AAE7MRW2_ENTGA</name>
<evidence type="ECO:0000259" key="1">
    <source>
        <dbReference type="SMART" id="SM00530"/>
    </source>
</evidence>
<evidence type="ECO:0000313" key="3">
    <source>
        <dbReference type="Proteomes" id="UP000516696"/>
    </source>
</evidence>
<dbReference type="SMART" id="SM00530">
    <property type="entry name" value="HTH_XRE"/>
    <property type="match status" value="1"/>
</dbReference>
<gene>
    <name evidence="2" type="ORF">EGM181_15075</name>
</gene>
<dbReference type="RefSeq" id="WP_113849212.1">
    <property type="nucleotide sequence ID" value="NZ_CP050485.1"/>
</dbReference>
<dbReference type="AlphaFoldDB" id="A0AAE7MRW2"/>
<dbReference type="Gene3D" id="1.10.260.40">
    <property type="entry name" value="lambda repressor-like DNA-binding domains"/>
    <property type="match status" value="1"/>
</dbReference>
<dbReference type="InterPro" id="IPR010982">
    <property type="entry name" value="Lambda_DNA-bd_dom_sf"/>
</dbReference>
<feature type="domain" description="HTH cro/C1-type" evidence="1">
    <location>
        <begin position="3"/>
        <end position="61"/>
    </location>
</feature>
<protein>
    <submittedName>
        <fullName evidence="2">Helix-turn-helix transcriptional regulator</fullName>
    </submittedName>
</protein>
<dbReference type="InterPro" id="IPR001387">
    <property type="entry name" value="Cro/C1-type_HTH"/>
</dbReference>
<organism evidence="2 3">
    <name type="scientific">Enterococcus gallinarum</name>
    <dbReference type="NCBI Taxonomy" id="1353"/>
    <lineage>
        <taxon>Bacteria</taxon>
        <taxon>Bacillati</taxon>
        <taxon>Bacillota</taxon>
        <taxon>Bacilli</taxon>
        <taxon>Lactobacillales</taxon>
        <taxon>Enterococcaceae</taxon>
        <taxon>Enterococcus</taxon>
    </lineage>
</organism>
<dbReference type="GO" id="GO:0003677">
    <property type="term" value="F:DNA binding"/>
    <property type="evidence" value="ECO:0007669"/>
    <property type="project" value="InterPro"/>
</dbReference>
<accession>A0AAE7MRW2</accession>
<dbReference type="EMBL" id="CP050485">
    <property type="protein sequence ID" value="QOG28484.1"/>
    <property type="molecule type" value="Genomic_DNA"/>
</dbReference>
<reference evidence="2 3" key="1">
    <citation type="submission" date="2020-03" db="EMBL/GenBank/DDBJ databases">
        <title>Characterization of ganglioside-mimicking enterococci.</title>
        <authorList>
            <person name="Patry R.T."/>
            <person name="Nothaft H."/>
            <person name="Bridger R."/>
            <person name="Shajahan A."/>
            <person name="Huynh S."/>
            <person name="Sanchez S."/>
            <person name="Azadi P."/>
            <person name="Cooper K."/>
            <person name="Miller W.G."/>
            <person name="Parker C.T."/>
            <person name="Wells L."/>
            <person name="Szymanski C.M."/>
        </authorList>
    </citation>
    <scope>NUCLEOTIDE SEQUENCE [LARGE SCALE GENOMIC DNA]</scope>
    <source>
        <strain evidence="2 3">EGM181</strain>
    </source>
</reference>
<dbReference type="Pfam" id="PF13443">
    <property type="entry name" value="HTH_26"/>
    <property type="match status" value="1"/>
</dbReference>
<evidence type="ECO:0000313" key="2">
    <source>
        <dbReference type="EMBL" id="QOG28484.1"/>
    </source>
</evidence>
<dbReference type="Proteomes" id="UP000516696">
    <property type="component" value="Chromosome"/>
</dbReference>
<dbReference type="CDD" id="cd00093">
    <property type="entry name" value="HTH_XRE"/>
    <property type="match status" value="1"/>
</dbReference>
<sequence>MNNIKKFMIMKDIGFNELQEGTQISKSTLSPLVNNDAIPSKTKLETLRRISDFLGVSMLDLLEKNISTLKDIKFIDSRSDVKKQLLCYSYDDNEFLFELEKQNYEVNEKIEYYLSLTLCNYESNALLNTLFRMLENSTYNDISEFLEISLNRLKLKLPNANSSVIPVELQIPLENESVFSARRIGLYTVEHLFFNLPRKDGNEYRTNRTVYKI</sequence>
<proteinExistence type="predicted"/>
<dbReference type="SUPFAM" id="SSF47413">
    <property type="entry name" value="lambda repressor-like DNA-binding domains"/>
    <property type="match status" value="1"/>
</dbReference>